<evidence type="ECO:0000259" key="3">
    <source>
        <dbReference type="PROSITE" id="PS50924"/>
    </source>
</evidence>
<dbReference type="PANTHER" id="PTHR35152:SF1">
    <property type="entry name" value="DOMAIN SIGNALLING PROTEIN, PUTATIVE (AFU_ORTHOLOGUE AFUA_5G11310)-RELATED"/>
    <property type="match status" value="1"/>
</dbReference>
<feature type="transmembrane region" description="Helical" evidence="1">
    <location>
        <begin position="145"/>
        <end position="165"/>
    </location>
</feature>
<dbReference type="PANTHER" id="PTHR35152">
    <property type="entry name" value="DOMAIN SIGNALLING PROTEIN, PUTATIVE (AFU_ORTHOLOGUE AFUA_5G11310)-RELATED"/>
    <property type="match status" value="1"/>
</dbReference>
<feature type="transmembrane region" description="Helical" evidence="1">
    <location>
        <begin position="214"/>
        <end position="235"/>
    </location>
</feature>
<dbReference type="AlphaFoldDB" id="A0A4R4RK35"/>
<dbReference type="Proteomes" id="UP000295621">
    <property type="component" value="Unassembled WGS sequence"/>
</dbReference>
<dbReference type="OrthoDB" id="3763366at2"/>
<dbReference type="EMBL" id="SMKL01000048">
    <property type="protein sequence ID" value="TDC48962.1"/>
    <property type="molecule type" value="Genomic_DNA"/>
</dbReference>
<keyword evidence="1" id="KW-0812">Transmembrane</keyword>
<accession>A0A4R4RK35</accession>
<feature type="region of interest" description="Disordered" evidence="2">
    <location>
        <begin position="241"/>
        <end position="340"/>
    </location>
</feature>
<feature type="transmembrane region" description="Helical" evidence="1">
    <location>
        <begin position="45"/>
        <end position="69"/>
    </location>
</feature>
<protein>
    <recommendedName>
        <fullName evidence="3">MHYT domain-containing protein</fullName>
    </recommendedName>
</protein>
<feature type="transmembrane region" description="Helical" evidence="1">
    <location>
        <begin position="172"/>
        <end position="194"/>
    </location>
</feature>
<reference evidence="4 5" key="1">
    <citation type="submission" date="2019-02" db="EMBL/GenBank/DDBJ databases">
        <title>Draft genome sequences of novel Actinobacteria.</title>
        <authorList>
            <person name="Sahin N."/>
            <person name="Ay H."/>
            <person name="Saygin H."/>
        </authorList>
    </citation>
    <scope>NUCLEOTIDE SEQUENCE [LARGE SCALE GENOMIC DNA]</scope>
    <source>
        <strain evidence="4 5">KC603</strain>
    </source>
</reference>
<keyword evidence="1" id="KW-1133">Transmembrane helix</keyword>
<feature type="compositionally biased region" description="Basic and acidic residues" evidence="2">
    <location>
        <begin position="315"/>
        <end position="326"/>
    </location>
</feature>
<organism evidence="4 5">
    <name type="scientific">Jiangella ureilytica</name>
    <dbReference type="NCBI Taxonomy" id="2530374"/>
    <lineage>
        <taxon>Bacteria</taxon>
        <taxon>Bacillati</taxon>
        <taxon>Actinomycetota</taxon>
        <taxon>Actinomycetes</taxon>
        <taxon>Jiangellales</taxon>
        <taxon>Jiangellaceae</taxon>
        <taxon>Jiangella</taxon>
    </lineage>
</organism>
<keyword evidence="5" id="KW-1185">Reference proteome</keyword>
<feature type="domain" description="MHYT" evidence="3">
    <location>
        <begin position="9"/>
        <end position="198"/>
    </location>
</feature>
<dbReference type="GO" id="GO:0016020">
    <property type="term" value="C:membrane"/>
    <property type="evidence" value="ECO:0007669"/>
    <property type="project" value="UniProtKB-UniRule"/>
</dbReference>
<dbReference type="Pfam" id="PF03707">
    <property type="entry name" value="MHYT"/>
    <property type="match status" value="2"/>
</dbReference>
<evidence type="ECO:0000256" key="2">
    <source>
        <dbReference type="SAM" id="MobiDB-lite"/>
    </source>
</evidence>
<feature type="transmembrane region" description="Helical" evidence="1">
    <location>
        <begin position="12"/>
        <end position="33"/>
    </location>
</feature>
<feature type="transmembrane region" description="Helical" evidence="1">
    <location>
        <begin position="111"/>
        <end position="133"/>
    </location>
</feature>
<comment type="caution">
    <text evidence="4">The sequence shown here is derived from an EMBL/GenBank/DDBJ whole genome shotgun (WGS) entry which is preliminary data.</text>
</comment>
<evidence type="ECO:0000313" key="5">
    <source>
        <dbReference type="Proteomes" id="UP000295621"/>
    </source>
</evidence>
<name>A0A4R4RK35_9ACTN</name>
<proteinExistence type="predicted"/>
<sequence>MSHVDHFTHGPITPAIGYVFMVMAAVIGLMCTVRARESSGDARRNWLITGAASLAAGIWTLHFIAMLGFRVSGSPVRYNVALTVISLIVAFLVVGAGVLMVGYGRNRTRSLLLGGLGTGVGVAAMHYSGMASVHINGSIHYRGDLVAASVAIAIVAATVALWLVFNIRTFAGAVAAALVMGLAVSSMHYTAMAAVSADLADAAAPVAGATATEFLVPFTIGLGALLLAGFTVIAVSPVELRPPDDEDEPYAPPVEGERENLFVPRSRPTQRQAAGPPSPAPTTPAAARPYVQPGVRRQPTPLRRAPQPRPLPTRTPREDGDSRDDPPVVQSWLTRPDSRS</sequence>
<keyword evidence="1" id="KW-0472">Membrane</keyword>
<dbReference type="PROSITE" id="PS50924">
    <property type="entry name" value="MHYT"/>
    <property type="match status" value="1"/>
</dbReference>
<feature type="compositionally biased region" description="Low complexity" evidence="2">
    <location>
        <begin position="296"/>
        <end position="305"/>
    </location>
</feature>
<gene>
    <name evidence="4" type="ORF">E1212_19765</name>
</gene>
<dbReference type="InterPro" id="IPR005330">
    <property type="entry name" value="MHYT_dom"/>
</dbReference>
<evidence type="ECO:0000256" key="1">
    <source>
        <dbReference type="PROSITE-ProRule" id="PRU00244"/>
    </source>
</evidence>
<feature type="transmembrane region" description="Helical" evidence="1">
    <location>
        <begin position="81"/>
        <end position="104"/>
    </location>
</feature>
<evidence type="ECO:0000313" key="4">
    <source>
        <dbReference type="EMBL" id="TDC48962.1"/>
    </source>
</evidence>